<dbReference type="OrthoDB" id="7407262at2"/>
<dbReference type="Proteomes" id="UP000309389">
    <property type="component" value="Unassembled WGS sequence"/>
</dbReference>
<accession>A0A4T3EZC6</accession>
<comment type="caution">
    <text evidence="2">The sequence shown here is derived from an EMBL/GenBank/DDBJ whole genome shotgun (WGS) entry which is preliminary data.</text>
</comment>
<feature type="transmembrane region" description="Helical" evidence="1">
    <location>
        <begin position="41"/>
        <end position="59"/>
    </location>
</feature>
<keyword evidence="1" id="KW-0812">Transmembrane</keyword>
<keyword evidence="1" id="KW-1133">Transmembrane helix</keyword>
<feature type="transmembrane region" description="Helical" evidence="1">
    <location>
        <begin position="71"/>
        <end position="92"/>
    </location>
</feature>
<dbReference type="RefSeq" id="WP_136693129.1">
    <property type="nucleotide sequence ID" value="NZ_SSHH01000002.1"/>
</dbReference>
<evidence type="ECO:0000313" key="3">
    <source>
        <dbReference type="Proteomes" id="UP000309389"/>
    </source>
</evidence>
<feature type="transmembrane region" description="Helical" evidence="1">
    <location>
        <begin position="127"/>
        <end position="145"/>
    </location>
</feature>
<feature type="transmembrane region" description="Helical" evidence="1">
    <location>
        <begin position="16"/>
        <end position="35"/>
    </location>
</feature>
<keyword evidence="3" id="KW-1185">Reference proteome</keyword>
<dbReference type="AlphaFoldDB" id="A0A4T3EZC6"/>
<reference evidence="2 3" key="1">
    <citation type="submission" date="2019-04" db="EMBL/GenBank/DDBJ databases">
        <title>Altererythrobacter aquimixticola sp. nov., isolated from sediment of junction between the ocean and a freshwater spring.</title>
        <authorList>
            <person name="Yoon J.-H."/>
        </authorList>
    </citation>
    <scope>NUCLEOTIDE SEQUENCE [LARGE SCALE GENOMIC DNA]</scope>
    <source>
        <strain evidence="2 3">SSKS-13</strain>
    </source>
</reference>
<gene>
    <name evidence="2" type="ORF">E5222_07370</name>
</gene>
<sequence>MAYEPNTPTEEDRSRAYSLVWAGFAGTIVTIGARLLEIENIAVSIAFGLAIGGYLNSVFHRRNDDYFNQLCASGHRFAATFLCVYLFGMFIAELYDVSYSLGRAITDGGESQREVSGIFGHFSDGPLLAMVAMLTFYVGYTVAYFRGAQS</sequence>
<organism evidence="2 3">
    <name type="scientific">Alteraurantiacibacter aquimixticola</name>
    <dbReference type="NCBI Taxonomy" id="2489173"/>
    <lineage>
        <taxon>Bacteria</taxon>
        <taxon>Pseudomonadati</taxon>
        <taxon>Pseudomonadota</taxon>
        <taxon>Alphaproteobacteria</taxon>
        <taxon>Sphingomonadales</taxon>
        <taxon>Erythrobacteraceae</taxon>
        <taxon>Alteraurantiacibacter</taxon>
    </lineage>
</organism>
<name>A0A4T3EZC6_9SPHN</name>
<protein>
    <submittedName>
        <fullName evidence="2">Uncharacterized protein</fullName>
    </submittedName>
</protein>
<evidence type="ECO:0000256" key="1">
    <source>
        <dbReference type="SAM" id="Phobius"/>
    </source>
</evidence>
<keyword evidence="1" id="KW-0472">Membrane</keyword>
<evidence type="ECO:0000313" key="2">
    <source>
        <dbReference type="EMBL" id="TIX50109.1"/>
    </source>
</evidence>
<proteinExistence type="predicted"/>
<dbReference type="EMBL" id="SSHH01000002">
    <property type="protein sequence ID" value="TIX50109.1"/>
    <property type="molecule type" value="Genomic_DNA"/>
</dbReference>